<sequence length="270" mass="30655">MAIAYPPLSEGIIQGLAKIMGDTVDGLTGPDISRYLAQAQIEDYSPGITKWRRLFNAFAIYQNRKHCCNAILNFCKLYFQPTRFVNRDKLLFDSQRAEANRLLAFGGYEISESGGLRKCANIKTIPEAEERANSLKLELQARNTHQQIFQYCMPELLADDYFHAVDEAIKGLFERLRERSSIFGKDGAVLVDLVLSEKCPKLLINGFQTDSEISEHKGFGTMLKALYSMFRNPESHSPREKWPINKVDALDILGMVSLCHRKLDNAQRIS</sequence>
<evidence type="ECO:0000313" key="3">
    <source>
        <dbReference type="Proteomes" id="UP000297149"/>
    </source>
</evidence>
<protein>
    <submittedName>
        <fullName evidence="2">TIGR02391 family protein</fullName>
    </submittedName>
</protein>
<dbReference type="EMBL" id="CP039396">
    <property type="protein sequence ID" value="QCD42996.1"/>
    <property type="molecule type" value="Genomic_DNA"/>
</dbReference>
<keyword evidence="3" id="KW-1185">Reference proteome</keyword>
<feature type="domain" description="Conserved hypothetical protein CHP02391" evidence="1">
    <location>
        <begin position="143"/>
        <end position="263"/>
    </location>
</feature>
<gene>
    <name evidence="2" type="ORF">E7747_12300</name>
</gene>
<dbReference type="Proteomes" id="UP000297149">
    <property type="component" value="Chromosome"/>
</dbReference>
<name>A0A4P7W4L7_9BACT</name>
<dbReference type="NCBIfam" id="TIGR02391">
    <property type="entry name" value="hypoth_ymh"/>
    <property type="match status" value="1"/>
</dbReference>
<reference evidence="3" key="1">
    <citation type="submission" date="2019-02" db="EMBL/GenBank/DDBJ databases">
        <title>Isolation and identification of novel species under the genus Muribaculum.</title>
        <authorList>
            <person name="Miyake S."/>
            <person name="Ding Y."/>
            <person name="Low A."/>
            <person name="Soh M."/>
            <person name="Seedorf H."/>
        </authorList>
    </citation>
    <scope>NUCLEOTIDE SEQUENCE [LARGE SCALE GENOMIC DNA]</scope>
    <source>
        <strain evidence="3">H5</strain>
    </source>
</reference>
<dbReference type="RefSeq" id="WP_136416248.1">
    <property type="nucleotide sequence ID" value="NZ_CP039396.1"/>
</dbReference>
<evidence type="ECO:0000259" key="1">
    <source>
        <dbReference type="Pfam" id="PF09509"/>
    </source>
</evidence>
<dbReference type="InterPro" id="IPR012654">
    <property type="entry name" value="CHP02391"/>
</dbReference>
<dbReference type="AlphaFoldDB" id="A0A4P7W4L7"/>
<accession>A0A4P7W4L7</accession>
<organism evidence="2 3">
    <name type="scientific">Duncaniella dubosii</name>
    <dbReference type="NCBI Taxonomy" id="2518971"/>
    <lineage>
        <taxon>Bacteria</taxon>
        <taxon>Pseudomonadati</taxon>
        <taxon>Bacteroidota</taxon>
        <taxon>Bacteroidia</taxon>
        <taxon>Bacteroidales</taxon>
        <taxon>Muribaculaceae</taxon>
        <taxon>Duncaniella</taxon>
    </lineage>
</organism>
<proteinExistence type="predicted"/>
<dbReference type="Pfam" id="PF09509">
    <property type="entry name" value="Hypoth_Ymh"/>
    <property type="match status" value="1"/>
</dbReference>
<dbReference type="KEGG" id="ddb:E7747_12300"/>
<evidence type="ECO:0000313" key="2">
    <source>
        <dbReference type="EMBL" id="QCD42996.1"/>
    </source>
</evidence>